<protein>
    <recommendedName>
        <fullName evidence="3">Transposase</fullName>
    </recommendedName>
</protein>
<dbReference type="GO" id="GO:0004803">
    <property type="term" value="F:transposase activity"/>
    <property type="evidence" value="ECO:0007669"/>
    <property type="project" value="InterPro"/>
</dbReference>
<dbReference type="GO" id="GO:0006313">
    <property type="term" value="P:DNA transposition"/>
    <property type="evidence" value="ECO:0007669"/>
    <property type="project" value="InterPro"/>
</dbReference>
<dbReference type="RefSeq" id="WP_089532238.1">
    <property type="nucleotide sequence ID" value="NZ_CP022437.1"/>
</dbReference>
<proteinExistence type="predicted"/>
<evidence type="ECO:0008006" key="3">
    <source>
        <dbReference type="Google" id="ProtNLM"/>
    </source>
</evidence>
<dbReference type="Pfam" id="PF01527">
    <property type="entry name" value="HTH_Tnp_1"/>
    <property type="match status" value="1"/>
</dbReference>
<dbReference type="GO" id="GO:0003677">
    <property type="term" value="F:DNA binding"/>
    <property type="evidence" value="ECO:0007669"/>
    <property type="project" value="InterPro"/>
</dbReference>
<organism evidence="1 2">
    <name type="scientific">Virgibacillus necropolis</name>
    <dbReference type="NCBI Taxonomy" id="163877"/>
    <lineage>
        <taxon>Bacteria</taxon>
        <taxon>Bacillati</taxon>
        <taxon>Bacillota</taxon>
        <taxon>Bacilli</taxon>
        <taxon>Bacillales</taxon>
        <taxon>Bacillaceae</taxon>
        <taxon>Virgibacillus</taxon>
    </lineage>
</organism>
<dbReference type="Proteomes" id="UP000204391">
    <property type="component" value="Chromosome"/>
</dbReference>
<dbReference type="Gene3D" id="1.10.10.60">
    <property type="entry name" value="Homeodomain-like"/>
    <property type="match status" value="1"/>
</dbReference>
<sequence>MGERYDKEFKLYAVKMVVEDGRKVAEVARELDIVHQTLHKWVNKYKEDSFVGSGNRNQLIKRPMKRTNEFVI</sequence>
<reference evidence="1 2" key="1">
    <citation type="journal article" date="2003" name="Int. J. Syst. Evol. Microbiol.">
        <title>Virgibacillus carmonensis sp. nov., Virgibacillus necropolis sp. nov. and Virgibacillus picturae sp. nov., three novel species isolated from deteriorated mural paintings, transfer of the species of the genus salibacillus to Virgibacillus, as Virgibacillus marismortui comb. nov. and Virgibacillus salexigens comb. nov., and emended description of the genus Virgibacillus.</title>
        <authorList>
            <person name="Heyrman J."/>
            <person name="Logan N.A."/>
            <person name="Busse H.J."/>
            <person name="Balcaen A."/>
            <person name="Lebbe L."/>
            <person name="Rodriguez-Diaz M."/>
            <person name="Swings J."/>
            <person name="De Vos P."/>
        </authorList>
    </citation>
    <scope>NUCLEOTIDE SEQUENCE [LARGE SCALE GENOMIC DNA]</scope>
    <source>
        <strain evidence="1 2">LMG 19488</strain>
    </source>
</reference>
<dbReference type="AlphaFoldDB" id="A0A221MCH1"/>
<accession>A0A221MCH1</accession>
<keyword evidence="2" id="KW-1185">Reference proteome</keyword>
<dbReference type="InterPro" id="IPR002514">
    <property type="entry name" value="Transposase_8"/>
</dbReference>
<dbReference type="OrthoDB" id="9781005at2"/>
<dbReference type="InterPro" id="IPR009057">
    <property type="entry name" value="Homeodomain-like_sf"/>
</dbReference>
<dbReference type="KEGG" id="vne:CFK40_10375"/>
<evidence type="ECO:0000313" key="2">
    <source>
        <dbReference type="Proteomes" id="UP000204391"/>
    </source>
</evidence>
<evidence type="ECO:0000313" key="1">
    <source>
        <dbReference type="EMBL" id="ASN05388.1"/>
    </source>
</evidence>
<gene>
    <name evidence="1" type="ORF">CFK40_10375</name>
</gene>
<name>A0A221MCH1_9BACI</name>
<dbReference type="SUPFAM" id="SSF46689">
    <property type="entry name" value="Homeodomain-like"/>
    <property type="match status" value="1"/>
</dbReference>
<dbReference type="EMBL" id="CP022437">
    <property type="protein sequence ID" value="ASN05388.1"/>
    <property type="molecule type" value="Genomic_DNA"/>
</dbReference>